<proteinExistence type="predicted"/>
<feature type="region of interest" description="Disordered" evidence="5">
    <location>
        <begin position="490"/>
        <end position="536"/>
    </location>
</feature>
<feature type="region of interest" description="Disordered" evidence="5">
    <location>
        <begin position="262"/>
        <end position="314"/>
    </location>
</feature>
<dbReference type="InterPro" id="IPR011993">
    <property type="entry name" value="PH-like_dom_sf"/>
</dbReference>
<dbReference type="GeneTree" id="ENSGT00940000161007"/>
<dbReference type="PROSITE" id="PS51778">
    <property type="entry name" value="VAST"/>
    <property type="match status" value="1"/>
</dbReference>
<dbReference type="AlphaFoldDB" id="A0A8C7YXL9"/>
<feature type="compositionally biased region" description="Basic and acidic residues" evidence="5">
    <location>
        <begin position="522"/>
        <end position="536"/>
    </location>
</feature>
<organism evidence="8 9">
    <name type="scientific">Oryzias sinensis</name>
    <name type="common">Chinese medaka</name>
    <dbReference type="NCBI Taxonomy" id="183150"/>
    <lineage>
        <taxon>Eukaryota</taxon>
        <taxon>Metazoa</taxon>
        <taxon>Chordata</taxon>
        <taxon>Craniata</taxon>
        <taxon>Vertebrata</taxon>
        <taxon>Euteleostomi</taxon>
        <taxon>Actinopterygii</taxon>
        <taxon>Neopterygii</taxon>
        <taxon>Teleostei</taxon>
        <taxon>Neoteleostei</taxon>
        <taxon>Acanthomorphata</taxon>
        <taxon>Ovalentaria</taxon>
        <taxon>Atherinomorphae</taxon>
        <taxon>Beloniformes</taxon>
        <taxon>Adrianichthyidae</taxon>
        <taxon>Oryziinae</taxon>
        <taxon>Oryzias</taxon>
    </lineage>
</organism>
<dbReference type="Ensembl" id="ENSOSIT00000036977.1">
    <property type="protein sequence ID" value="ENSOSIP00000035073.1"/>
    <property type="gene ID" value="ENSOSIG00000017547.1"/>
</dbReference>
<dbReference type="GO" id="GO:0140268">
    <property type="term" value="C:endoplasmic reticulum-plasma membrane contact site"/>
    <property type="evidence" value="ECO:0007669"/>
    <property type="project" value="TreeGrafter"/>
</dbReference>
<accession>A0A8C7YXL9</accession>
<evidence type="ECO:0000256" key="5">
    <source>
        <dbReference type="SAM" id="MobiDB-lite"/>
    </source>
</evidence>
<dbReference type="GO" id="GO:0005886">
    <property type="term" value="C:plasma membrane"/>
    <property type="evidence" value="ECO:0007669"/>
    <property type="project" value="TreeGrafter"/>
</dbReference>
<dbReference type="InterPro" id="IPR051482">
    <property type="entry name" value="Cholesterol_transport"/>
</dbReference>
<keyword evidence="3 6" id="KW-1133">Transmembrane helix</keyword>
<name>A0A8C7YXL9_9TELE</name>
<reference evidence="8" key="2">
    <citation type="submission" date="2025-09" db="UniProtKB">
        <authorList>
            <consortium name="Ensembl"/>
        </authorList>
    </citation>
    <scope>IDENTIFICATION</scope>
</reference>
<dbReference type="Pfam" id="PF02893">
    <property type="entry name" value="GRAM"/>
    <property type="match status" value="1"/>
</dbReference>
<evidence type="ECO:0000256" key="1">
    <source>
        <dbReference type="ARBA" id="ARBA00004167"/>
    </source>
</evidence>
<dbReference type="CDD" id="cd13220">
    <property type="entry name" value="PH-GRAM_GRAMDC"/>
    <property type="match status" value="1"/>
</dbReference>
<feature type="region of interest" description="Disordered" evidence="5">
    <location>
        <begin position="1"/>
        <end position="37"/>
    </location>
</feature>
<sequence>THTHTPDGSFPDFHSDPGFGSQQKGEPDRTPPPSCSGSPGQTVFAFLLTCRSAAAALCHESVLSPTYKQRNEDFRKIFKKLPDTERLIVDYSCALQKDILLQGRLYLSESWLCFYSNIFRWETTITIQLKDVTCMTKEKTAKLIPNAIQISTESEKHFFTSFGARDRSFMMIFRLWQNALLDKALSPKELWHIVHQCYGTELGLTSEDDDYPPQLPRLGAVHRSHLRLLLCECFGLSPAPQPTPQSPSSTLFLFSSPFQTLEEGGDSLSESANHMPAPPTASLGNLSSLDITNDEELPTDPSNSSDTQDDGEVESFCSDLSGRLNINAVVRMSVDKLHDLLFSADTHFLQHLFSQRHFTDLSVGEWRTDGSSGNSSRVLSYTIALNNPLGPKTAPVVETQTLHKSIPYQDYFYTLHRYCLTAVNKHKSRLRVSSEICYRKQPWSLVKALIEKNTWSGIEEYYRHMESEVCKLETLLQSEVSVVTTGDAVGADAAKTPPSLRRRKRTSRRPGDRDAGGGGPGDRGDRGVGEERDHRETGMETPWFVASAALCWCCVELTSVLVLVFQQSLH</sequence>
<dbReference type="Proteomes" id="UP000694383">
    <property type="component" value="Unplaced"/>
</dbReference>
<protein>
    <submittedName>
        <fullName evidence="8">GRAM domain containing 1A</fullName>
    </submittedName>
</protein>
<evidence type="ECO:0000313" key="9">
    <source>
        <dbReference type="Proteomes" id="UP000694383"/>
    </source>
</evidence>
<dbReference type="GO" id="GO:0032366">
    <property type="term" value="P:intracellular sterol transport"/>
    <property type="evidence" value="ECO:0007669"/>
    <property type="project" value="TreeGrafter"/>
</dbReference>
<dbReference type="Pfam" id="PF16016">
    <property type="entry name" value="VASt"/>
    <property type="match status" value="1"/>
</dbReference>
<reference evidence="8" key="1">
    <citation type="submission" date="2025-08" db="UniProtKB">
        <authorList>
            <consortium name="Ensembl"/>
        </authorList>
    </citation>
    <scope>IDENTIFICATION</scope>
</reference>
<dbReference type="GO" id="GO:0015485">
    <property type="term" value="F:cholesterol binding"/>
    <property type="evidence" value="ECO:0007669"/>
    <property type="project" value="TreeGrafter"/>
</dbReference>
<evidence type="ECO:0000313" key="8">
    <source>
        <dbReference type="Ensembl" id="ENSOSIP00000035073.1"/>
    </source>
</evidence>
<evidence type="ECO:0000256" key="4">
    <source>
        <dbReference type="ARBA" id="ARBA00023136"/>
    </source>
</evidence>
<dbReference type="InterPro" id="IPR004182">
    <property type="entry name" value="GRAM"/>
</dbReference>
<feature type="domain" description="VASt" evidence="7">
    <location>
        <begin position="321"/>
        <end position="477"/>
    </location>
</feature>
<evidence type="ECO:0000256" key="3">
    <source>
        <dbReference type="ARBA" id="ARBA00022989"/>
    </source>
</evidence>
<dbReference type="SMART" id="SM00568">
    <property type="entry name" value="GRAM"/>
    <property type="match status" value="1"/>
</dbReference>
<keyword evidence="4 6" id="KW-0472">Membrane</keyword>
<dbReference type="InterPro" id="IPR031968">
    <property type="entry name" value="VASt"/>
</dbReference>
<feature type="compositionally biased region" description="Polar residues" evidence="5">
    <location>
        <begin position="282"/>
        <end position="291"/>
    </location>
</feature>
<dbReference type="GO" id="GO:0005789">
    <property type="term" value="C:endoplasmic reticulum membrane"/>
    <property type="evidence" value="ECO:0007669"/>
    <property type="project" value="TreeGrafter"/>
</dbReference>
<dbReference type="GO" id="GO:0120020">
    <property type="term" value="F:cholesterol transfer activity"/>
    <property type="evidence" value="ECO:0007669"/>
    <property type="project" value="TreeGrafter"/>
</dbReference>
<evidence type="ECO:0000259" key="7">
    <source>
        <dbReference type="PROSITE" id="PS51778"/>
    </source>
</evidence>
<keyword evidence="2 6" id="KW-0812">Transmembrane</keyword>
<dbReference type="PANTHER" id="PTHR23319:SF8">
    <property type="entry name" value="PROTEIN ASTER-A"/>
    <property type="match status" value="1"/>
</dbReference>
<keyword evidence="9" id="KW-1185">Reference proteome</keyword>
<feature type="transmembrane region" description="Helical" evidence="6">
    <location>
        <begin position="543"/>
        <end position="565"/>
    </location>
</feature>
<dbReference type="PANTHER" id="PTHR23319">
    <property type="entry name" value="GRAM DOMAIN CONTAINING 1B, ISOFORM E"/>
    <property type="match status" value="1"/>
</dbReference>
<dbReference type="Gene3D" id="2.30.29.30">
    <property type="entry name" value="Pleckstrin-homology domain (PH domain)/Phosphotyrosine-binding domain (PTB)"/>
    <property type="match status" value="1"/>
</dbReference>
<evidence type="ECO:0000256" key="2">
    <source>
        <dbReference type="ARBA" id="ARBA00022692"/>
    </source>
</evidence>
<dbReference type="FunFam" id="2.30.29.30:FF:000008">
    <property type="entry name" value="GRAM domain containing 1B"/>
    <property type="match status" value="1"/>
</dbReference>
<comment type="subcellular location">
    <subcellularLocation>
        <location evidence="1">Membrane</location>
        <topology evidence="1">Single-pass membrane protein</topology>
    </subcellularLocation>
</comment>
<evidence type="ECO:0000256" key="6">
    <source>
        <dbReference type="SAM" id="Phobius"/>
    </source>
</evidence>